<sequence length="95" mass="10747">MTNLRSSLKARRRAANPMQEYDCLPSALRLWLQDAALPWSAPSAKRAWRNAMKQAGGCEKRAMSHMARLETKSLQKDAPHVWGDRYPGINRAAAR</sequence>
<dbReference type="OrthoDB" id="7658988at2"/>
<proteinExistence type="predicted"/>
<reference evidence="1 2" key="1">
    <citation type="submission" date="2019-06" db="EMBL/GenBank/DDBJ databases">
        <title>A novel species of marine bacteria.</title>
        <authorList>
            <person name="Wang Y."/>
        </authorList>
    </citation>
    <scope>NUCLEOTIDE SEQUENCE [LARGE SCALE GENOMIC DNA]</scope>
    <source>
        <strain evidence="1 2">MA1-10</strain>
    </source>
</reference>
<protein>
    <submittedName>
        <fullName evidence="1">Uncharacterized protein</fullName>
    </submittedName>
</protein>
<keyword evidence="2" id="KW-1185">Reference proteome</keyword>
<gene>
    <name evidence="1" type="ORF">FIL88_11960</name>
</gene>
<evidence type="ECO:0000313" key="1">
    <source>
        <dbReference type="EMBL" id="TQV66806.1"/>
    </source>
</evidence>
<organism evidence="1 2">
    <name type="scientific">Aliiroseovarius halocynthiae</name>
    <dbReference type="NCBI Taxonomy" id="985055"/>
    <lineage>
        <taxon>Bacteria</taxon>
        <taxon>Pseudomonadati</taxon>
        <taxon>Pseudomonadota</taxon>
        <taxon>Alphaproteobacteria</taxon>
        <taxon>Rhodobacterales</taxon>
        <taxon>Paracoccaceae</taxon>
        <taxon>Aliiroseovarius</taxon>
    </lineage>
</organism>
<dbReference type="InterPro" id="IPR045386">
    <property type="entry name" value="DUF6525"/>
</dbReference>
<dbReference type="EMBL" id="VICH01000008">
    <property type="protein sequence ID" value="TQV66806.1"/>
    <property type="molecule type" value="Genomic_DNA"/>
</dbReference>
<name>A0A545SPL7_9RHOB</name>
<accession>A0A545SPL7</accession>
<dbReference type="RefSeq" id="WP_142854103.1">
    <property type="nucleotide sequence ID" value="NZ_FXWW01000004.1"/>
</dbReference>
<evidence type="ECO:0000313" key="2">
    <source>
        <dbReference type="Proteomes" id="UP000315816"/>
    </source>
</evidence>
<comment type="caution">
    <text evidence="1">The sequence shown here is derived from an EMBL/GenBank/DDBJ whole genome shotgun (WGS) entry which is preliminary data.</text>
</comment>
<dbReference type="Pfam" id="PF20135">
    <property type="entry name" value="DUF6525"/>
    <property type="match status" value="1"/>
</dbReference>
<dbReference type="Proteomes" id="UP000315816">
    <property type="component" value="Unassembled WGS sequence"/>
</dbReference>
<dbReference type="AlphaFoldDB" id="A0A545SPL7"/>